<gene>
    <name evidence="2" type="ORF">SAMN04488700_1982</name>
</gene>
<proteinExistence type="predicted"/>
<evidence type="ECO:0000313" key="3">
    <source>
        <dbReference type="Proteomes" id="UP000193435"/>
    </source>
</evidence>
<dbReference type="AlphaFoldDB" id="A0A1X7NHK3"/>
<evidence type="ECO:0000256" key="1">
    <source>
        <dbReference type="SAM" id="MobiDB-lite"/>
    </source>
</evidence>
<sequence length="48" mass="5490">MGQFFKSDTSIDELFSKFALDPEEAPSAKEKTDKEVDKNKINPDKKNK</sequence>
<protein>
    <submittedName>
        <fullName evidence="2">Uncharacterized protein</fullName>
    </submittedName>
</protein>
<name>A0A1X7NHK3_9LACT</name>
<accession>A0A1X7NHK3</accession>
<reference evidence="2 3" key="1">
    <citation type="submission" date="2017-04" db="EMBL/GenBank/DDBJ databases">
        <authorList>
            <person name="Afonso C.L."/>
            <person name="Miller P.J."/>
            <person name="Scott M.A."/>
            <person name="Spackman E."/>
            <person name="Goraichik I."/>
            <person name="Dimitrov K.M."/>
            <person name="Suarez D.L."/>
            <person name="Swayne D.E."/>
        </authorList>
    </citation>
    <scope>NUCLEOTIDE SEQUENCE [LARGE SCALE GENOMIC DNA]</scope>
    <source>
        <strain evidence="2 3">LMG26642</strain>
    </source>
</reference>
<dbReference type="RefSeq" id="WP_177173731.1">
    <property type="nucleotide sequence ID" value="NZ_FOAH01000008.1"/>
</dbReference>
<dbReference type="Proteomes" id="UP000193435">
    <property type="component" value="Unassembled WGS sequence"/>
</dbReference>
<dbReference type="EMBL" id="FXBJ01000002">
    <property type="protein sequence ID" value="SMH37307.1"/>
    <property type="molecule type" value="Genomic_DNA"/>
</dbReference>
<feature type="region of interest" description="Disordered" evidence="1">
    <location>
        <begin position="17"/>
        <end position="48"/>
    </location>
</feature>
<evidence type="ECO:0000313" key="2">
    <source>
        <dbReference type="EMBL" id="SMH37307.1"/>
    </source>
</evidence>
<organism evidence="2 3">
    <name type="scientific">Carnobacterium iners</name>
    <dbReference type="NCBI Taxonomy" id="1073423"/>
    <lineage>
        <taxon>Bacteria</taxon>
        <taxon>Bacillati</taxon>
        <taxon>Bacillota</taxon>
        <taxon>Bacilli</taxon>
        <taxon>Lactobacillales</taxon>
        <taxon>Carnobacteriaceae</taxon>
        <taxon>Carnobacterium</taxon>
    </lineage>
</organism>
<feature type="compositionally biased region" description="Basic and acidic residues" evidence="1">
    <location>
        <begin position="26"/>
        <end position="48"/>
    </location>
</feature>
<keyword evidence="3" id="KW-1185">Reference proteome</keyword>